<gene>
    <name evidence="1" type="ORF">VL23_16545</name>
</gene>
<sequence>MLKDYPEHIERLQEVLNRSAERSRQSPLMPFDDAISALEGRLGTFIMEARSELAAAEAAGNPQGIANALEKERLMLRARLQSQWIGDESMYSYFQELER</sequence>
<dbReference type="EMBL" id="JZIW01000007">
    <property type="protein sequence ID" value="KOO76695.1"/>
    <property type="molecule type" value="Genomic_DNA"/>
</dbReference>
<protein>
    <submittedName>
        <fullName evidence="1">Uncharacterized protein</fullName>
    </submittedName>
</protein>
<reference evidence="1 2" key="1">
    <citation type="journal article" date="2015" name="Antimicrob. Agents Chemother.">
        <title>Whole-Genome Sequencing Identifies Emergence of a Quinolone Resistance Mutation in a Case of Stenotrophomonas maltophilia Bacteremia.</title>
        <authorList>
            <person name="Pak T.R."/>
            <person name="Altman D.R."/>
            <person name="Attie O."/>
            <person name="Sebra R."/>
            <person name="Hamula C.L."/>
            <person name="Lewis M."/>
            <person name="Deikus G."/>
            <person name="Newman L.C."/>
            <person name="Fang G."/>
            <person name="Hand J."/>
            <person name="Papel G."/>
            <person name="Wallach F."/>
            <person name="Schadt E.E."/>
            <person name="Huprikar S."/>
            <person name="van Bakel H."/>
            <person name="Kasarskis A."/>
            <person name="Bashir A."/>
        </authorList>
    </citation>
    <scope>NUCLEOTIDE SEQUENCE [LARGE SCALE GENOMIC DNA]</scope>
    <source>
        <strain evidence="1 2">ISMMS6</strain>
    </source>
</reference>
<dbReference type="AlphaFoldDB" id="A0AB34TEK6"/>
<evidence type="ECO:0000313" key="1">
    <source>
        <dbReference type="EMBL" id="KOO76695.1"/>
    </source>
</evidence>
<organism evidence="1 2">
    <name type="scientific">Stenotrophomonas maltophilia</name>
    <name type="common">Pseudomonas maltophilia</name>
    <name type="synonym">Xanthomonas maltophilia</name>
    <dbReference type="NCBI Taxonomy" id="40324"/>
    <lineage>
        <taxon>Bacteria</taxon>
        <taxon>Pseudomonadati</taxon>
        <taxon>Pseudomonadota</taxon>
        <taxon>Gammaproteobacteria</taxon>
        <taxon>Lysobacterales</taxon>
        <taxon>Lysobacteraceae</taxon>
        <taxon>Stenotrophomonas</taxon>
        <taxon>Stenotrophomonas maltophilia group</taxon>
    </lineage>
</organism>
<name>A0AB34TEK6_STEMA</name>
<evidence type="ECO:0000313" key="2">
    <source>
        <dbReference type="Proteomes" id="UP000037632"/>
    </source>
</evidence>
<accession>A0AB34TEK6</accession>
<proteinExistence type="predicted"/>
<comment type="caution">
    <text evidence="1">The sequence shown here is derived from an EMBL/GenBank/DDBJ whole genome shotgun (WGS) entry which is preliminary data.</text>
</comment>
<dbReference type="Proteomes" id="UP000037632">
    <property type="component" value="Unassembled WGS sequence"/>
</dbReference>